<proteinExistence type="inferred from homology"/>
<protein>
    <recommendedName>
        <fullName evidence="6">Ribosomal protein L11 methyltransferase</fullName>
        <shortName evidence="6">L11 Mtase</shortName>
        <ecNumber evidence="6">2.1.1.-</ecNumber>
    </recommendedName>
</protein>
<feature type="binding site" evidence="6">
    <location>
        <position position="160"/>
    </location>
    <ligand>
        <name>S-adenosyl-L-methionine</name>
        <dbReference type="ChEBI" id="CHEBI:59789"/>
    </ligand>
</feature>
<feature type="binding site" evidence="6">
    <location>
        <position position="181"/>
    </location>
    <ligand>
        <name>S-adenosyl-L-methionine</name>
        <dbReference type="ChEBI" id="CHEBI:59789"/>
    </ligand>
</feature>
<dbReference type="EC" id="2.1.1.-" evidence="6"/>
<evidence type="ECO:0000313" key="8">
    <source>
        <dbReference type="EMBL" id="ARQ07200.1"/>
    </source>
</evidence>
<dbReference type="AlphaFoldDB" id="A0A1W7ADL5"/>
<evidence type="ECO:0000256" key="4">
    <source>
        <dbReference type="ARBA" id="ARBA00022679"/>
    </source>
</evidence>
<sequence length="311" mass="34882">MNYVEITMMINHELEPFIAEILNEVGANGVVIEDSLELIKGRIETFGEIYELNPDDFPEEDVRVKVYFSELDYNASVIEQIKEKVYALNDVDVTRLEFSTNTVQEEDWANEWKNHFHAFKVSDKFVIVPSWESYDGLQDDEHAIHLDPGMAFGTGDHATTSMCLKLIEKYVEQGQSVIDVGTGSGILSIAAHKLGAEPIKALDLDSVAVKVAEDNFEKNDCLDAIQAEPGNLLKGETEKRDVIFANILAHIVDMMIDDSYALLNDNGLLITSGIIEEKEKMIIDHLKRVGYTIIEVMRDSGWVAIAARKEA</sequence>
<dbReference type="Gene3D" id="3.40.50.150">
    <property type="entry name" value="Vaccinia Virus protein VP39"/>
    <property type="match status" value="1"/>
</dbReference>
<dbReference type="KEGG" id="mcak:MCCS_15200"/>
<dbReference type="GO" id="GO:0005840">
    <property type="term" value="C:ribosome"/>
    <property type="evidence" value="ECO:0007669"/>
    <property type="project" value="UniProtKB-KW"/>
</dbReference>
<dbReference type="GeneID" id="35295669"/>
<dbReference type="InterPro" id="IPR029063">
    <property type="entry name" value="SAM-dependent_MTases_sf"/>
</dbReference>
<name>A0A1W7ADL5_9STAP</name>
<comment type="catalytic activity">
    <reaction evidence="6">
        <text>L-lysyl-[protein] + 3 S-adenosyl-L-methionine = N(6),N(6),N(6)-trimethyl-L-lysyl-[protein] + 3 S-adenosyl-L-homocysteine + 3 H(+)</text>
        <dbReference type="Rhea" id="RHEA:54192"/>
        <dbReference type="Rhea" id="RHEA-COMP:9752"/>
        <dbReference type="Rhea" id="RHEA-COMP:13826"/>
        <dbReference type="ChEBI" id="CHEBI:15378"/>
        <dbReference type="ChEBI" id="CHEBI:29969"/>
        <dbReference type="ChEBI" id="CHEBI:57856"/>
        <dbReference type="ChEBI" id="CHEBI:59789"/>
        <dbReference type="ChEBI" id="CHEBI:61961"/>
    </reaction>
</comment>
<comment type="similarity">
    <text evidence="1 6">Belongs to the methyltransferase superfamily. PrmA family.</text>
</comment>
<dbReference type="InterPro" id="IPR050078">
    <property type="entry name" value="Ribosomal_L11_MeTrfase_PrmA"/>
</dbReference>
<keyword evidence="8" id="KW-0687">Ribonucleoprotein</keyword>
<evidence type="ECO:0000256" key="3">
    <source>
        <dbReference type="ARBA" id="ARBA00022603"/>
    </source>
</evidence>
<dbReference type="EMBL" id="CP021059">
    <property type="protein sequence ID" value="ARQ07161.1"/>
    <property type="molecule type" value="Genomic_DNA"/>
</dbReference>
<dbReference type="HAMAP" id="MF_00735">
    <property type="entry name" value="Methyltr_PrmA"/>
    <property type="match status" value="1"/>
</dbReference>
<keyword evidence="2 6" id="KW-0963">Cytoplasm</keyword>
<keyword evidence="4 6" id="KW-0808">Transferase</keyword>
<evidence type="ECO:0000256" key="5">
    <source>
        <dbReference type="ARBA" id="ARBA00022691"/>
    </source>
</evidence>
<dbReference type="Pfam" id="PF06325">
    <property type="entry name" value="PrmA"/>
    <property type="match status" value="1"/>
</dbReference>
<keyword evidence="3 6" id="KW-0489">Methyltransferase</keyword>
<accession>A0A1W7ADL5</accession>
<dbReference type="PANTHER" id="PTHR43648:SF1">
    <property type="entry name" value="ELECTRON TRANSFER FLAVOPROTEIN BETA SUBUNIT LYSINE METHYLTRANSFERASE"/>
    <property type="match status" value="1"/>
</dbReference>
<evidence type="ECO:0000313" key="7">
    <source>
        <dbReference type="EMBL" id="ARQ07161.1"/>
    </source>
</evidence>
<comment type="subcellular location">
    <subcellularLocation>
        <location evidence="6">Cytoplasm</location>
    </subcellularLocation>
</comment>
<dbReference type="InterPro" id="IPR004498">
    <property type="entry name" value="Ribosomal_PrmA_MeTrfase"/>
</dbReference>
<dbReference type="CDD" id="cd02440">
    <property type="entry name" value="AdoMet_MTases"/>
    <property type="match status" value="1"/>
</dbReference>
<dbReference type="SUPFAM" id="SSF53335">
    <property type="entry name" value="S-adenosyl-L-methionine-dependent methyltransferases"/>
    <property type="match status" value="1"/>
</dbReference>
<dbReference type="PIRSF" id="PIRSF000401">
    <property type="entry name" value="RPL11_MTase"/>
    <property type="match status" value="1"/>
</dbReference>
<dbReference type="GO" id="GO:0005737">
    <property type="term" value="C:cytoplasm"/>
    <property type="evidence" value="ECO:0007669"/>
    <property type="project" value="UniProtKB-SubCell"/>
</dbReference>
<organism evidence="8 9">
    <name type="scientific">Macrococcoides canis</name>
    <dbReference type="NCBI Taxonomy" id="1855823"/>
    <lineage>
        <taxon>Bacteria</taxon>
        <taxon>Bacillati</taxon>
        <taxon>Bacillota</taxon>
        <taxon>Bacilli</taxon>
        <taxon>Bacillales</taxon>
        <taxon>Staphylococcaceae</taxon>
        <taxon>Macrococcoides</taxon>
    </lineage>
</organism>
<feature type="binding site" evidence="6">
    <location>
        <position position="246"/>
    </location>
    <ligand>
        <name>S-adenosyl-L-methionine</name>
        <dbReference type="ChEBI" id="CHEBI:59789"/>
    </ligand>
</feature>
<dbReference type="EMBL" id="CP021059">
    <property type="protein sequence ID" value="ARQ07200.1"/>
    <property type="molecule type" value="Genomic_DNA"/>
</dbReference>
<reference evidence="8 9" key="1">
    <citation type="journal article" date="2017" name="Int. J. Syst. Evol. Microbiol.">
        <title>Macrococcus canis sp. nov., a skin bacterium associated with infections in dogs.</title>
        <authorList>
            <person name="Gobeli Brawand S."/>
            <person name="Cotting K."/>
            <person name="Gomez-Sanz E."/>
            <person name="Collaud A."/>
            <person name="Thomann A."/>
            <person name="Brodard I."/>
            <person name="Rodriguez-Campos S."/>
            <person name="Strauss C."/>
            <person name="Perreten V."/>
        </authorList>
    </citation>
    <scope>NUCLEOTIDE SEQUENCE [LARGE SCALE GENOMIC DNA]</scope>
    <source>
        <strain evidence="8 9">KM45013</strain>
    </source>
</reference>
<dbReference type="RefSeq" id="WP_086042776.1">
    <property type="nucleotide sequence ID" value="NZ_CBCRZA010000002.1"/>
</dbReference>
<dbReference type="PANTHER" id="PTHR43648">
    <property type="entry name" value="ELECTRON TRANSFER FLAVOPROTEIN BETA SUBUNIT LYSINE METHYLTRANSFERASE"/>
    <property type="match status" value="1"/>
</dbReference>
<gene>
    <name evidence="8" type="primary">prmA_2</name>
    <name evidence="6" type="synonym">prmA</name>
    <name evidence="7" type="synonym">prmA_1</name>
    <name evidence="7" type="ORF">MCCS_15200</name>
    <name evidence="8" type="ORF">MCCS_15590</name>
</gene>
<keyword evidence="8" id="KW-0689">Ribosomal protein</keyword>
<dbReference type="STRING" id="1855823.MCCS_15200"/>
<evidence type="ECO:0000256" key="1">
    <source>
        <dbReference type="ARBA" id="ARBA00009741"/>
    </source>
</evidence>
<evidence type="ECO:0000256" key="2">
    <source>
        <dbReference type="ARBA" id="ARBA00022490"/>
    </source>
</evidence>
<dbReference type="GO" id="GO:0032259">
    <property type="term" value="P:methylation"/>
    <property type="evidence" value="ECO:0007669"/>
    <property type="project" value="UniProtKB-KW"/>
</dbReference>
<comment type="function">
    <text evidence="6">Methylates ribosomal protein L11.</text>
</comment>
<keyword evidence="5 6" id="KW-0949">S-adenosyl-L-methionine</keyword>
<reference evidence="8" key="2">
    <citation type="submission" date="2017-04" db="EMBL/GenBank/DDBJ databases">
        <authorList>
            <person name="Afonso C.L."/>
            <person name="Miller P.J."/>
            <person name="Scott M.A."/>
            <person name="Spackman E."/>
            <person name="Goraichik I."/>
            <person name="Dimitrov K.M."/>
            <person name="Suarez D.L."/>
            <person name="Swayne D.E."/>
        </authorList>
    </citation>
    <scope>NUCLEOTIDE SEQUENCE</scope>
    <source>
        <strain evidence="8">KM45013</strain>
    </source>
</reference>
<keyword evidence="9" id="KW-1185">Reference proteome</keyword>
<dbReference type="KEGG" id="mcak:MCCS_15590"/>
<dbReference type="NCBIfam" id="TIGR00406">
    <property type="entry name" value="prmA"/>
    <property type="match status" value="1"/>
</dbReference>
<dbReference type="GO" id="GO:0008276">
    <property type="term" value="F:protein methyltransferase activity"/>
    <property type="evidence" value="ECO:0007669"/>
    <property type="project" value="UniProtKB-UniRule"/>
</dbReference>
<dbReference type="Proteomes" id="UP000194154">
    <property type="component" value="Chromosome"/>
</dbReference>
<evidence type="ECO:0000313" key="9">
    <source>
        <dbReference type="Proteomes" id="UP000194154"/>
    </source>
</evidence>
<dbReference type="OrthoDB" id="9785995at2"/>
<evidence type="ECO:0000256" key="6">
    <source>
        <dbReference type="HAMAP-Rule" id="MF_00735"/>
    </source>
</evidence>
<feature type="binding site" evidence="6">
    <location>
        <position position="203"/>
    </location>
    <ligand>
        <name>S-adenosyl-L-methionine</name>
        <dbReference type="ChEBI" id="CHEBI:59789"/>
    </ligand>
</feature>